<feature type="compositionally biased region" description="Polar residues" evidence="1">
    <location>
        <begin position="8"/>
        <end position="17"/>
    </location>
</feature>
<accession>A0A5D3B2W3</accession>
<keyword evidence="3" id="KW-1185">Reference proteome</keyword>
<protein>
    <submittedName>
        <fullName evidence="2">Uncharacterized protein</fullName>
    </submittedName>
</protein>
<name>A0A5D3B2W3_9TREE</name>
<proteinExistence type="predicted"/>
<dbReference type="Proteomes" id="UP000322245">
    <property type="component" value="Unassembled WGS sequence"/>
</dbReference>
<feature type="compositionally biased region" description="Polar residues" evidence="1">
    <location>
        <begin position="57"/>
        <end position="80"/>
    </location>
</feature>
<dbReference type="EMBL" id="NIDF01000019">
    <property type="protein sequence ID" value="TYJ56861.1"/>
    <property type="molecule type" value="Genomic_DNA"/>
</dbReference>
<comment type="caution">
    <text evidence="2">The sequence shown here is derived from an EMBL/GenBank/DDBJ whole genome shotgun (WGS) entry which is preliminary data.</text>
</comment>
<gene>
    <name evidence="2" type="ORF">B9479_002472</name>
</gene>
<dbReference type="AlphaFoldDB" id="A0A5D3B2W3"/>
<feature type="compositionally biased region" description="Low complexity" evidence="1">
    <location>
        <begin position="39"/>
        <end position="50"/>
    </location>
</feature>
<evidence type="ECO:0000313" key="2">
    <source>
        <dbReference type="EMBL" id="TYJ56861.1"/>
    </source>
</evidence>
<reference evidence="2 3" key="1">
    <citation type="submission" date="2017-05" db="EMBL/GenBank/DDBJ databases">
        <title>The Genome Sequence of Tsuchiyaea wingfieldii DSM 27421.</title>
        <authorList>
            <person name="Cuomo C."/>
            <person name="Passer A."/>
            <person name="Billmyre B."/>
            <person name="Heitman J."/>
        </authorList>
    </citation>
    <scope>NUCLEOTIDE SEQUENCE [LARGE SCALE GENOMIC DNA]</scope>
    <source>
        <strain evidence="2 3">DSM 27421</strain>
    </source>
</reference>
<evidence type="ECO:0000256" key="1">
    <source>
        <dbReference type="SAM" id="MobiDB-lite"/>
    </source>
</evidence>
<evidence type="ECO:0000313" key="3">
    <source>
        <dbReference type="Proteomes" id="UP000322245"/>
    </source>
</evidence>
<organism evidence="2 3">
    <name type="scientific">Cryptococcus floricola</name>
    <dbReference type="NCBI Taxonomy" id="2591691"/>
    <lineage>
        <taxon>Eukaryota</taxon>
        <taxon>Fungi</taxon>
        <taxon>Dikarya</taxon>
        <taxon>Basidiomycota</taxon>
        <taxon>Agaricomycotina</taxon>
        <taxon>Tremellomycetes</taxon>
        <taxon>Tremellales</taxon>
        <taxon>Cryptococcaceae</taxon>
        <taxon>Cryptococcus</taxon>
    </lineage>
</organism>
<sequence>MSDERKQQQSTTDTRPSLSEAMNADLRAPFAGQECAEDQTTQAPSTPPSTVGLGTAPFSTTPSINVHTYWRTRTSLSENMNADLGPPFAGQESAEDQSSQPSKAEKSKL</sequence>
<feature type="region of interest" description="Disordered" evidence="1">
    <location>
        <begin position="1"/>
        <end position="109"/>
    </location>
</feature>